<dbReference type="GO" id="GO:0016567">
    <property type="term" value="P:protein ubiquitination"/>
    <property type="evidence" value="ECO:0007669"/>
    <property type="project" value="InterPro"/>
</dbReference>
<feature type="compositionally biased region" description="Polar residues" evidence="1">
    <location>
        <begin position="376"/>
        <end position="390"/>
    </location>
</feature>
<keyword evidence="4" id="KW-1185">Reference proteome</keyword>
<proteinExistence type="predicted"/>
<dbReference type="AlphaFoldDB" id="A0A8J2SWN8"/>
<sequence length="541" mass="58672">MAADLARDVASMARAARDDKDGHEGLIRQLEHLQPRIDGILARVNDDGSDQHANDLRRWVVVLVTRIAAAAHAEAPRGADVVELVGAAHAPQAVVNAFDELDNELERWAVCLEDLTLPTAYYLNDEDDDAPIAIRAKVFGGRASAIAKALLDAKILPKLFERKADDAALTTTLAAVANTMTRATAFQAKLRRHVACDCGDVAIVILDMLERCCVDCDARKWLRLMTLTRVLVVITFKLRAARKSVCQRNPTEKLLNICGPFRGEGSLVALLIKLNTNIDGGFGPSWKRDAEAHMRLLGDAAASLDSTAREMLRRHMALHDDVPVNRGGRAWPIFSKLVAARSSPRAEAKAASPRSSCGSMDSRDSWNGSPDRMRAPQNTPAKATSPTNTFDDFDGAGRPVRIAFCERLAKALGDVREDLSDGTPSPPKLAPPKTLYTPHRLPPLAQAAPEAYLCALTKALMDEPVRIPGTALAVDRCALGDRVASGNRTWPVTDAPLDADPEDLDVDEDLAREISKYKFQALLPKGPPLVPEPVRFASAKG</sequence>
<comment type="caution">
    <text evidence="3">The sequence shown here is derived from an EMBL/GenBank/DDBJ whole genome shotgun (WGS) entry which is preliminary data.</text>
</comment>
<dbReference type="EMBL" id="CAKKNE010000005">
    <property type="protein sequence ID" value="CAH0377962.1"/>
    <property type="molecule type" value="Genomic_DNA"/>
</dbReference>
<organism evidence="3 4">
    <name type="scientific">Pelagomonas calceolata</name>
    <dbReference type="NCBI Taxonomy" id="35677"/>
    <lineage>
        <taxon>Eukaryota</taxon>
        <taxon>Sar</taxon>
        <taxon>Stramenopiles</taxon>
        <taxon>Ochrophyta</taxon>
        <taxon>Pelagophyceae</taxon>
        <taxon>Pelagomonadales</taxon>
        <taxon>Pelagomonadaceae</taxon>
        <taxon>Pelagomonas</taxon>
    </lineage>
</organism>
<dbReference type="InterPro" id="IPR003613">
    <property type="entry name" value="Ubox_domain"/>
</dbReference>
<dbReference type="OrthoDB" id="10662299at2759"/>
<gene>
    <name evidence="3" type="ORF">PECAL_5P24790</name>
</gene>
<feature type="region of interest" description="Disordered" evidence="1">
    <location>
        <begin position="342"/>
        <end position="394"/>
    </location>
</feature>
<dbReference type="GO" id="GO:0004842">
    <property type="term" value="F:ubiquitin-protein transferase activity"/>
    <property type="evidence" value="ECO:0007669"/>
    <property type="project" value="InterPro"/>
</dbReference>
<feature type="domain" description="U-box" evidence="2">
    <location>
        <begin position="448"/>
        <end position="517"/>
    </location>
</feature>
<reference evidence="3" key="1">
    <citation type="submission" date="2021-11" db="EMBL/GenBank/DDBJ databases">
        <authorList>
            <consortium name="Genoscope - CEA"/>
            <person name="William W."/>
        </authorList>
    </citation>
    <scope>NUCLEOTIDE SEQUENCE</scope>
</reference>
<name>A0A8J2SWN8_9STRA</name>
<dbReference type="SUPFAM" id="SSF57850">
    <property type="entry name" value="RING/U-box"/>
    <property type="match status" value="1"/>
</dbReference>
<dbReference type="Proteomes" id="UP000789595">
    <property type="component" value="Unassembled WGS sequence"/>
</dbReference>
<evidence type="ECO:0000313" key="3">
    <source>
        <dbReference type="EMBL" id="CAH0377962.1"/>
    </source>
</evidence>
<dbReference type="InterPro" id="IPR013083">
    <property type="entry name" value="Znf_RING/FYVE/PHD"/>
</dbReference>
<evidence type="ECO:0000259" key="2">
    <source>
        <dbReference type="Pfam" id="PF04564"/>
    </source>
</evidence>
<evidence type="ECO:0000256" key="1">
    <source>
        <dbReference type="SAM" id="MobiDB-lite"/>
    </source>
</evidence>
<dbReference type="Gene3D" id="3.30.40.10">
    <property type="entry name" value="Zinc/RING finger domain, C3HC4 (zinc finger)"/>
    <property type="match status" value="1"/>
</dbReference>
<protein>
    <recommendedName>
        <fullName evidence="2">U-box domain-containing protein</fullName>
    </recommendedName>
</protein>
<evidence type="ECO:0000313" key="4">
    <source>
        <dbReference type="Proteomes" id="UP000789595"/>
    </source>
</evidence>
<accession>A0A8J2SWN8</accession>
<dbReference type="Pfam" id="PF04564">
    <property type="entry name" value="U-box"/>
    <property type="match status" value="1"/>
</dbReference>